<dbReference type="CDD" id="cd06171">
    <property type="entry name" value="Sigma70_r4"/>
    <property type="match status" value="1"/>
</dbReference>
<feature type="domain" description="RNA polymerase sigma-70 region 2" evidence="6">
    <location>
        <begin position="23"/>
        <end position="88"/>
    </location>
</feature>
<protein>
    <submittedName>
        <fullName evidence="8">RNA polymerase sigma-70 factor (Sigma-E family)</fullName>
    </submittedName>
</protein>
<dbReference type="PANTHER" id="PTHR43133">
    <property type="entry name" value="RNA POLYMERASE ECF-TYPE SIGMA FACTO"/>
    <property type="match status" value="1"/>
</dbReference>
<accession>A0A4Q8B6L4</accession>
<dbReference type="GO" id="GO:0003677">
    <property type="term" value="F:DNA binding"/>
    <property type="evidence" value="ECO:0007669"/>
    <property type="project" value="UniProtKB-KW"/>
</dbReference>
<feature type="domain" description="RNA polymerase sigma factor 70 region 4 type 2" evidence="7">
    <location>
        <begin position="118"/>
        <end position="169"/>
    </location>
</feature>
<organism evidence="8 9">
    <name type="scientific">Micromonospora kangleipakensis</name>
    <dbReference type="NCBI Taxonomy" id="1077942"/>
    <lineage>
        <taxon>Bacteria</taxon>
        <taxon>Bacillati</taxon>
        <taxon>Actinomycetota</taxon>
        <taxon>Actinomycetes</taxon>
        <taxon>Micromonosporales</taxon>
        <taxon>Micromonosporaceae</taxon>
        <taxon>Micromonospora</taxon>
    </lineage>
</organism>
<dbReference type="EMBL" id="SHLD01000001">
    <property type="protein sequence ID" value="RZU72469.1"/>
    <property type="molecule type" value="Genomic_DNA"/>
</dbReference>
<dbReference type="Pfam" id="PF04542">
    <property type="entry name" value="Sigma70_r2"/>
    <property type="match status" value="1"/>
</dbReference>
<keyword evidence="4" id="KW-0238">DNA-binding</keyword>
<dbReference type="GO" id="GO:0006352">
    <property type="term" value="P:DNA-templated transcription initiation"/>
    <property type="evidence" value="ECO:0007669"/>
    <property type="project" value="InterPro"/>
</dbReference>
<keyword evidence="9" id="KW-1185">Reference proteome</keyword>
<dbReference type="SUPFAM" id="SSF88659">
    <property type="entry name" value="Sigma3 and sigma4 domains of RNA polymerase sigma factors"/>
    <property type="match status" value="1"/>
</dbReference>
<proteinExistence type="inferred from homology"/>
<dbReference type="InterPro" id="IPR007627">
    <property type="entry name" value="RNA_pol_sigma70_r2"/>
</dbReference>
<dbReference type="NCBIfam" id="TIGR02983">
    <property type="entry name" value="SigE-fam_strep"/>
    <property type="match status" value="1"/>
</dbReference>
<evidence type="ECO:0000256" key="4">
    <source>
        <dbReference type="ARBA" id="ARBA00023125"/>
    </source>
</evidence>
<keyword evidence="3" id="KW-0731">Sigma factor</keyword>
<dbReference type="Pfam" id="PF08281">
    <property type="entry name" value="Sigma70_r4_2"/>
    <property type="match status" value="1"/>
</dbReference>
<evidence type="ECO:0000313" key="9">
    <source>
        <dbReference type="Proteomes" id="UP000294114"/>
    </source>
</evidence>
<evidence type="ECO:0000256" key="2">
    <source>
        <dbReference type="ARBA" id="ARBA00023015"/>
    </source>
</evidence>
<dbReference type="InterPro" id="IPR013325">
    <property type="entry name" value="RNA_pol_sigma_r2"/>
</dbReference>
<evidence type="ECO:0000256" key="5">
    <source>
        <dbReference type="ARBA" id="ARBA00023163"/>
    </source>
</evidence>
<evidence type="ECO:0000259" key="7">
    <source>
        <dbReference type="Pfam" id="PF08281"/>
    </source>
</evidence>
<dbReference type="Proteomes" id="UP000294114">
    <property type="component" value="Unassembled WGS sequence"/>
</dbReference>
<dbReference type="GO" id="GO:0016987">
    <property type="term" value="F:sigma factor activity"/>
    <property type="evidence" value="ECO:0007669"/>
    <property type="project" value="UniProtKB-KW"/>
</dbReference>
<dbReference type="InterPro" id="IPR013324">
    <property type="entry name" value="RNA_pol_sigma_r3/r4-like"/>
</dbReference>
<keyword evidence="2" id="KW-0805">Transcription regulation</keyword>
<evidence type="ECO:0000256" key="1">
    <source>
        <dbReference type="ARBA" id="ARBA00010641"/>
    </source>
</evidence>
<sequence>MVHHLTQGSARVDPLLSEFDSFVRHRTPALLRSAYLLTGDQHLAEDLVQSALARTHRSWSRLHDSGNAEAYTRKIMYHLQVSWWRRRRVPESMPGELPEPRGGDSAPDHAHQTTLRLTLRAALAKLSAKQRAVLILRFFEDRTEAEAADLLGVTVGTVKSQTSKALAKLRTVAPELAELYLLEGSAR</sequence>
<dbReference type="InterPro" id="IPR014284">
    <property type="entry name" value="RNA_pol_sigma-70_dom"/>
</dbReference>
<comment type="similarity">
    <text evidence="1">Belongs to the sigma-70 factor family. ECF subfamily.</text>
</comment>
<dbReference type="SUPFAM" id="SSF88946">
    <property type="entry name" value="Sigma2 domain of RNA polymerase sigma factors"/>
    <property type="match status" value="1"/>
</dbReference>
<dbReference type="Gene3D" id="1.10.10.10">
    <property type="entry name" value="Winged helix-like DNA-binding domain superfamily/Winged helix DNA-binding domain"/>
    <property type="match status" value="1"/>
</dbReference>
<evidence type="ECO:0000259" key="6">
    <source>
        <dbReference type="Pfam" id="PF04542"/>
    </source>
</evidence>
<dbReference type="AlphaFoldDB" id="A0A4Q8B6L4"/>
<dbReference type="InterPro" id="IPR013249">
    <property type="entry name" value="RNA_pol_sigma70_r4_t2"/>
</dbReference>
<keyword evidence="5" id="KW-0804">Transcription</keyword>
<reference evidence="8 9" key="1">
    <citation type="submission" date="2019-02" db="EMBL/GenBank/DDBJ databases">
        <title>Sequencing the genomes of 1000 actinobacteria strains.</title>
        <authorList>
            <person name="Klenk H.-P."/>
        </authorList>
    </citation>
    <scope>NUCLEOTIDE SEQUENCE [LARGE SCALE GENOMIC DNA]</scope>
    <source>
        <strain evidence="8 9">DSM 45612</strain>
    </source>
</reference>
<gene>
    <name evidence="8" type="ORF">EV384_0836</name>
</gene>
<dbReference type="NCBIfam" id="TIGR02937">
    <property type="entry name" value="sigma70-ECF"/>
    <property type="match status" value="1"/>
</dbReference>
<evidence type="ECO:0000256" key="3">
    <source>
        <dbReference type="ARBA" id="ARBA00023082"/>
    </source>
</evidence>
<dbReference type="InterPro" id="IPR036388">
    <property type="entry name" value="WH-like_DNA-bd_sf"/>
</dbReference>
<evidence type="ECO:0000313" key="8">
    <source>
        <dbReference type="EMBL" id="RZU72469.1"/>
    </source>
</evidence>
<comment type="caution">
    <text evidence="8">The sequence shown here is derived from an EMBL/GenBank/DDBJ whole genome shotgun (WGS) entry which is preliminary data.</text>
</comment>
<dbReference type="InterPro" id="IPR039425">
    <property type="entry name" value="RNA_pol_sigma-70-like"/>
</dbReference>
<dbReference type="Gene3D" id="1.10.1740.10">
    <property type="match status" value="1"/>
</dbReference>
<name>A0A4Q8B6L4_9ACTN</name>
<dbReference type="PANTHER" id="PTHR43133:SF50">
    <property type="entry name" value="ECF RNA POLYMERASE SIGMA FACTOR SIGM"/>
    <property type="match status" value="1"/>
</dbReference>
<dbReference type="InterPro" id="IPR014325">
    <property type="entry name" value="RNA_pol_sigma-E_actinobac"/>
</dbReference>